<sequence length="161" mass="17698">MTDVQSSTTKEPKPVKVICRPCNGAALEIQTISFVDHCRSQPGGLSGSTKGSWRPRRYLIHVPDLKDDPCADNHSYGWYNRSFVDLGIMDPDPTPGDRSTLFHVQIVTNEHSKGVPRVLHVYGTAFTFKVKGKNDRGMLECGDVDEAIIKDAVKGKGIKGS</sequence>
<evidence type="ECO:0000313" key="1">
    <source>
        <dbReference type="EMBL" id="KAF6231586.1"/>
    </source>
</evidence>
<dbReference type="GeneID" id="59291765"/>
<name>A0A8H6L129_9LECA</name>
<dbReference type="Proteomes" id="UP000578531">
    <property type="component" value="Unassembled WGS sequence"/>
</dbReference>
<comment type="caution">
    <text evidence="1">The sequence shown here is derived from an EMBL/GenBank/DDBJ whole genome shotgun (WGS) entry which is preliminary data.</text>
</comment>
<dbReference type="AlphaFoldDB" id="A0A8H6L129"/>
<gene>
    <name evidence="1" type="ORF">HO173_010118</name>
</gene>
<dbReference type="RefSeq" id="XP_037161018.1">
    <property type="nucleotide sequence ID" value="XM_037312004.1"/>
</dbReference>
<organism evidence="1 2">
    <name type="scientific">Letharia columbiana</name>
    <dbReference type="NCBI Taxonomy" id="112416"/>
    <lineage>
        <taxon>Eukaryota</taxon>
        <taxon>Fungi</taxon>
        <taxon>Dikarya</taxon>
        <taxon>Ascomycota</taxon>
        <taxon>Pezizomycotina</taxon>
        <taxon>Lecanoromycetes</taxon>
        <taxon>OSLEUM clade</taxon>
        <taxon>Lecanoromycetidae</taxon>
        <taxon>Lecanorales</taxon>
        <taxon>Lecanorineae</taxon>
        <taxon>Parmeliaceae</taxon>
        <taxon>Letharia</taxon>
    </lineage>
</organism>
<accession>A0A8H6L129</accession>
<keyword evidence="2" id="KW-1185">Reference proteome</keyword>
<reference evidence="1 2" key="1">
    <citation type="journal article" date="2020" name="Genomics">
        <title>Complete, high-quality genomes from long-read metagenomic sequencing of two wolf lichen thalli reveals enigmatic genome architecture.</title>
        <authorList>
            <person name="McKenzie S.K."/>
            <person name="Walston R.F."/>
            <person name="Allen J.L."/>
        </authorList>
    </citation>
    <scope>NUCLEOTIDE SEQUENCE [LARGE SCALE GENOMIC DNA]</scope>
    <source>
        <strain evidence="1">WasteWater2</strain>
    </source>
</reference>
<proteinExistence type="predicted"/>
<protein>
    <submittedName>
        <fullName evidence="1">Uncharacterized protein</fullName>
    </submittedName>
</protein>
<dbReference type="EMBL" id="JACCJC010000055">
    <property type="protein sequence ID" value="KAF6231586.1"/>
    <property type="molecule type" value="Genomic_DNA"/>
</dbReference>
<evidence type="ECO:0000313" key="2">
    <source>
        <dbReference type="Proteomes" id="UP000578531"/>
    </source>
</evidence>